<name>A0A8T0WLH5_PANVG</name>
<dbReference type="InterPro" id="IPR013083">
    <property type="entry name" value="Znf_RING/FYVE/PHD"/>
</dbReference>
<dbReference type="AlphaFoldDB" id="A0A8T0WLH5"/>
<organism evidence="10 11">
    <name type="scientific">Panicum virgatum</name>
    <name type="common">Blackwell switchgrass</name>
    <dbReference type="NCBI Taxonomy" id="38727"/>
    <lineage>
        <taxon>Eukaryota</taxon>
        <taxon>Viridiplantae</taxon>
        <taxon>Streptophyta</taxon>
        <taxon>Embryophyta</taxon>
        <taxon>Tracheophyta</taxon>
        <taxon>Spermatophyta</taxon>
        <taxon>Magnoliopsida</taxon>
        <taxon>Liliopsida</taxon>
        <taxon>Poales</taxon>
        <taxon>Poaceae</taxon>
        <taxon>PACMAD clade</taxon>
        <taxon>Panicoideae</taxon>
        <taxon>Panicodae</taxon>
        <taxon>Paniceae</taxon>
        <taxon>Panicinae</taxon>
        <taxon>Panicum</taxon>
        <taxon>Panicum sect. Hiantes</taxon>
    </lineage>
</organism>
<accession>A0A8T0WLH5</accession>
<dbReference type="GO" id="GO:0008270">
    <property type="term" value="F:zinc ion binding"/>
    <property type="evidence" value="ECO:0007669"/>
    <property type="project" value="UniProtKB-KW"/>
</dbReference>
<keyword evidence="4 7" id="KW-0863">Zinc-finger</keyword>
<sequence length="179" mass="18486">MECSPAAVAYLSAVWITPAAWAVHNLLAASPAAAPANVAFHVLVVLAAAASRLLLVMCRPSLPVDGTGGAAAGGWRPRLAAADRGASSVWAADPAAAGDFLPREHGGDDGAVQCVVCRVCLGEVGDAERVKWMPACRHLFHQQCINAWLHGHSTCPVCRRGGNRSVTGPVPIWAGTKPA</sequence>
<keyword evidence="5" id="KW-0862">Zinc</keyword>
<keyword evidence="3" id="KW-0479">Metal-binding</keyword>
<gene>
    <name evidence="10" type="ORF">PVAP13_1NG136038</name>
</gene>
<evidence type="ECO:0000256" key="3">
    <source>
        <dbReference type="ARBA" id="ARBA00022723"/>
    </source>
</evidence>
<protein>
    <recommendedName>
        <fullName evidence="2">RING-type E3 ubiquitin transferase</fullName>
        <ecNumber evidence="2">2.3.2.27</ecNumber>
    </recommendedName>
</protein>
<dbReference type="InterPro" id="IPR053238">
    <property type="entry name" value="RING-H2_zinc_finger"/>
</dbReference>
<comment type="catalytic activity">
    <reaction evidence="1">
        <text>S-ubiquitinyl-[E2 ubiquitin-conjugating enzyme]-L-cysteine + [acceptor protein]-L-lysine = [E2 ubiquitin-conjugating enzyme]-L-cysteine + N(6)-ubiquitinyl-[acceptor protein]-L-lysine.</text>
        <dbReference type="EC" id="2.3.2.27"/>
    </reaction>
</comment>
<dbReference type="EMBL" id="CM029038">
    <property type="protein sequence ID" value="KAG2649852.1"/>
    <property type="molecule type" value="Genomic_DNA"/>
</dbReference>
<feature type="transmembrane region" description="Helical" evidence="8">
    <location>
        <begin position="38"/>
        <end position="55"/>
    </location>
</feature>
<evidence type="ECO:0000313" key="11">
    <source>
        <dbReference type="Proteomes" id="UP000823388"/>
    </source>
</evidence>
<evidence type="ECO:0000256" key="5">
    <source>
        <dbReference type="ARBA" id="ARBA00022833"/>
    </source>
</evidence>
<dbReference type="PANTHER" id="PTHR14155:SF627">
    <property type="entry name" value="OS06G0192800 PROTEIN"/>
    <property type="match status" value="1"/>
</dbReference>
<dbReference type="InterPro" id="IPR001841">
    <property type="entry name" value="Znf_RING"/>
</dbReference>
<dbReference type="SUPFAM" id="SSF57850">
    <property type="entry name" value="RING/U-box"/>
    <property type="match status" value="1"/>
</dbReference>
<keyword evidence="8" id="KW-0472">Membrane</keyword>
<dbReference type="Proteomes" id="UP000823388">
    <property type="component" value="Chromosome 1N"/>
</dbReference>
<evidence type="ECO:0000256" key="2">
    <source>
        <dbReference type="ARBA" id="ARBA00012483"/>
    </source>
</evidence>
<keyword evidence="8" id="KW-1133">Transmembrane helix</keyword>
<dbReference type="Pfam" id="PF13639">
    <property type="entry name" value="zf-RING_2"/>
    <property type="match status" value="1"/>
</dbReference>
<keyword evidence="8" id="KW-0812">Transmembrane</keyword>
<dbReference type="PANTHER" id="PTHR14155">
    <property type="entry name" value="RING FINGER DOMAIN-CONTAINING"/>
    <property type="match status" value="1"/>
</dbReference>
<evidence type="ECO:0000256" key="1">
    <source>
        <dbReference type="ARBA" id="ARBA00000900"/>
    </source>
</evidence>
<reference evidence="10" key="1">
    <citation type="submission" date="2020-05" db="EMBL/GenBank/DDBJ databases">
        <title>WGS assembly of Panicum virgatum.</title>
        <authorList>
            <person name="Lovell J.T."/>
            <person name="Jenkins J."/>
            <person name="Shu S."/>
            <person name="Juenger T.E."/>
            <person name="Schmutz J."/>
        </authorList>
    </citation>
    <scope>NUCLEOTIDE SEQUENCE</scope>
    <source>
        <strain evidence="10">AP13</strain>
    </source>
</reference>
<evidence type="ECO:0000256" key="7">
    <source>
        <dbReference type="PROSITE-ProRule" id="PRU00175"/>
    </source>
</evidence>
<evidence type="ECO:0000313" key="10">
    <source>
        <dbReference type="EMBL" id="KAG2649852.1"/>
    </source>
</evidence>
<dbReference type="PROSITE" id="PS50089">
    <property type="entry name" value="ZF_RING_2"/>
    <property type="match status" value="1"/>
</dbReference>
<comment type="similarity">
    <text evidence="6">Belongs to the RING-type zinc finger family. ATL subfamily.</text>
</comment>
<keyword evidence="11" id="KW-1185">Reference proteome</keyword>
<dbReference type="Gene3D" id="3.30.40.10">
    <property type="entry name" value="Zinc/RING finger domain, C3HC4 (zinc finger)"/>
    <property type="match status" value="1"/>
</dbReference>
<proteinExistence type="inferred from homology"/>
<dbReference type="SMART" id="SM00184">
    <property type="entry name" value="RING"/>
    <property type="match status" value="1"/>
</dbReference>
<dbReference type="GO" id="GO:0061630">
    <property type="term" value="F:ubiquitin protein ligase activity"/>
    <property type="evidence" value="ECO:0007669"/>
    <property type="project" value="UniProtKB-EC"/>
</dbReference>
<evidence type="ECO:0000259" key="9">
    <source>
        <dbReference type="PROSITE" id="PS50089"/>
    </source>
</evidence>
<feature type="domain" description="RING-type" evidence="9">
    <location>
        <begin position="117"/>
        <end position="159"/>
    </location>
</feature>
<evidence type="ECO:0000256" key="8">
    <source>
        <dbReference type="SAM" id="Phobius"/>
    </source>
</evidence>
<evidence type="ECO:0000256" key="6">
    <source>
        <dbReference type="ARBA" id="ARBA00024209"/>
    </source>
</evidence>
<evidence type="ECO:0000256" key="4">
    <source>
        <dbReference type="ARBA" id="ARBA00022771"/>
    </source>
</evidence>
<comment type="caution">
    <text evidence="10">The sequence shown here is derived from an EMBL/GenBank/DDBJ whole genome shotgun (WGS) entry which is preliminary data.</text>
</comment>
<dbReference type="EC" id="2.3.2.27" evidence="2"/>